<dbReference type="InterPro" id="IPR012258">
    <property type="entry name" value="Acyl-CoA_oxidase"/>
</dbReference>
<dbReference type="Gene3D" id="1.20.140.10">
    <property type="entry name" value="Butyryl-CoA Dehydrogenase, subunit A, domain 3"/>
    <property type="match status" value="1"/>
</dbReference>
<evidence type="ECO:0000313" key="2">
    <source>
        <dbReference type="EMBL" id="PYH92490.1"/>
    </source>
</evidence>
<accession>A0A319D575</accession>
<sequence>MPSSTVDLSSSDLFRHHYEADPRDEHLERSYHRARAIGRHWRLTLDDIVNLTPKFWRIFTDGIILRDTVAHIIFTMQCNLVAGTIAPFVLKRPDLEPLMKQLLHFDVVSSYMLNEVGHGCDARNIETTATWQSDGGFILNTPSPSARKFMPPAIPVAGIPRVAVVFAQLRVKEEDRGIRPFVVPLHDGRKMYQGVKTWRLPKISSGQVLHHDLTSFNHVHLPSTALLGDLEPPANMRDQYLRSISRLVVGALAMSMWVVPFLKCAVYVVGKYSQQRTVQQGLHGERVPIITFRTQQLPIAHALAEAAVLEPFADWIATQHTSPSTSPAVKHGFSVILKVVLLQNGRGSLNELIERSGAQGMLPDNKLIELETLTRMVGIAEGEVLVLSIRFATELLLGRYSIPKAQDPSSLLAQHEAGLFGELRQLQQSIKDHRGQEYNQYILPQCRSIILAIGQRMAYEAAVDRGVDRDLLALYEAGALKSDSSWYVEQLGLSRAAQFDKERQACDAIMSQVDRHLDSLDIEPYCTAPMLSSSRWERFVDAAPLYTGDADFNEHRDSKL</sequence>
<name>A0A319D575_9EURO</name>
<dbReference type="GO" id="GO:0005777">
    <property type="term" value="C:peroxisome"/>
    <property type="evidence" value="ECO:0007669"/>
    <property type="project" value="InterPro"/>
</dbReference>
<keyword evidence="1" id="KW-0812">Transmembrane</keyword>
<dbReference type="InterPro" id="IPR009100">
    <property type="entry name" value="AcylCoA_DH/oxidase_NM_dom_sf"/>
</dbReference>
<gene>
    <name evidence="2" type="ORF">BO71DRAFT_383412</name>
</gene>
<evidence type="ECO:0000313" key="3">
    <source>
        <dbReference type="Proteomes" id="UP000247810"/>
    </source>
</evidence>
<dbReference type="GO" id="GO:0071949">
    <property type="term" value="F:FAD binding"/>
    <property type="evidence" value="ECO:0007669"/>
    <property type="project" value="InterPro"/>
</dbReference>
<keyword evidence="1" id="KW-0472">Membrane</keyword>
<evidence type="ECO:0000256" key="1">
    <source>
        <dbReference type="SAM" id="Phobius"/>
    </source>
</evidence>
<dbReference type="Proteomes" id="UP000247810">
    <property type="component" value="Unassembled WGS sequence"/>
</dbReference>
<feature type="transmembrane region" description="Helical" evidence="1">
    <location>
        <begin position="247"/>
        <end position="270"/>
    </location>
</feature>
<keyword evidence="1" id="KW-1133">Transmembrane helix</keyword>
<reference evidence="2 3" key="1">
    <citation type="submission" date="2018-02" db="EMBL/GenBank/DDBJ databases">
        <title>The genomes of Aspergillus section Nigri reveals drivers in fungal speciation.</title>
        <authorList>
            <consortium name="DOE Joint Genome Institute"/>
            <person name="Vesth T.C."/>
            <person name="Nybo J."/>
            <person name="Theobald S."/>
            <person name="Brandl J."/>
            <person name="Frisvad J.C."/>
            <person name="Nielsen K.F."/>
            <person name="Lyhne E.K."/>
            <person name="Kogle M.E."/>
            <person name="Kuo A."/>
            <person name="Riley R."/>
            <person name="Clum A."/>
            <person name="Nolan M."/>
            <person name="Lipzen A."/>
            <person name="Salamov A."/>
            <person name="Henrissat B."/>
            <person name="Wiebenga A."/>
            <person name="De vries R.P."/>
            <person name="Grigoriev I.V."/>
            <person name="Mortensen U.H."/>
            <person name="Andersen M.R."/>
            <person name="Baker S.E."/>
        </authorList>
    </citation>
    <scope>NUCLEOTIDE SEQUENCE [LARGE SCALE GENOMIC DNA]</scope>
    <source>
        <strain evidence="2 3">CBS 707.79</strain>
    </source>
</reference>
<dbReference type="OrthoDB" id="538336at2759"/>
<dbReference type="VEuPathDB" id="FungiDB:BO71DRAFT_383412"/>
<dbReference type="GO" id="GO:0033540">
    <property type="term" value="P:fatty acid beta-oxidation using acyl-CoA oxidase"/>
    <property type="evidence" value="ECO:0007669"/>
    <property type="project" value="TreeGrafter"/>
</dbReference>
<keyword evidence="3" id="KW-1185">Reference proteome</keyword>
<dbReference type="EMBL" id="KZ825915">
    <property type="protein sequence ID" value="PYH92490.1"/>
    <property type="molecule type" value="Genomic_DNA"/>
</dbReference>
<dbReference type="GO" id="GO:0003997">
    <property type="term" value="F:acyl-CoA oxidase activity"/>
    <property type="evidence" value="ECO:0007669"/>
    <property type="project" value="InterPro"/>
</dbReference>
<dbReference type="PANTHER" id="PTHR10909:SF382">
    <property type="entry name" value="ACYL-COENZYME A OXIDASE"/>
    <property type="match status" value="1"/>
</dbReference>
<protein>
    <submittedName>
        <fullName evidence="2">Acyl-CoA oxidase</fullName>
    </submittedName>
</protein>
<organism evidence="2 3">
    <name type="scientific">Aspergillus ellipticus CBS 707.79</name>
    <dbReference type="NCBI Taxonomy" id="1448320"/>
    <lineage>
        <taxon>Eukaryota</taxon>
        <taxon>Fungi</taxon>
        <taxon>Dikarya</taxon>
        <taxon>Ascomycota</taxon>
        <taxon>Pezizomycotina</taxon>
        <taxon>Eurotiomycetes</taxon>
        <taxon>Eurotiomycetidae</taxon>
        <taxon>Eurotiales</taxon>
        <taxon>Aspergillaceae</taxon>
        <taxon>Aspergillus</taxon>
        <taxon>Aspergillus subgen. Circumdati</taxon>
    </lineage>
</organism>
<dbReference type="Gene3D" id="2.40.110.10">
    <property type="entry name" value="Butyryl-CoA Dehydrogenase, subunit A, domain 2"/>
    <property type="match status" value="1"/>
</dbReference>
<dbReference type="PANTHER" id="PTHR10909">
    <property type="entry name" value="ELECTRON TRANSPORT OXIDOREDUCTASE"/>
    <property type="match status" value="1"/>
</dbReference>
<dbReference type="AlphaFoldDB" id="A0A319D575"/>
<dbReference type="SUPFAM" id="SSF56645">
    <property type="entry name" value="Acyl-CoA dehydrogenase NM domain-like"/>
    <property type="match status" value="1"/>
</dbReference>
<dbReference type="STRING" id="1448320.A0A319D575"/>
<dbReference type="SUPFAM" id="SSF47203">
    <property type="entry name" value="Acyl-CoA dehydrogenase C-terminal domain-like"/>
    <property type="match status" value="1"/>
</dbReference>
<dbReference type="GO" id="GO:0005504">
    <property type="term" value="F:fatty acid binding"/>
    <property type="evidence" value="ECO:0007669"/>
    <property type="project" value="TreeGrafter"/>
</dbReference>
<dbReference type="GO" id="GO:0055088">
    <property type="term" value="P:lipid homeostasis"/>
    <property type="evidence" value="ECO:0007669"/>
    <property type="project" value="TreeGrafter"/>
</dbReference>
<dbReference type="InterPro" id="IPR046373">
    <property type="entry name" value="Acyl-CoA_Oxase/DH_mid-dom_sf"/>
</dbReference>
<proteinExistence type="predicted"/>
<dbReference type="InterPro" id="IPR036250">
    <property type="entry name" value="AcylCo_DH-like_C"/>
</dbReference>
<feature type="transmembrane region" description="Helical" evidence="1">
    <location>
        <begin position="69"/>
        <end position="90"/>
    </location>
</feature>